<name>A0ABU0ZLS4_9ACTN</name>
<evidence type="ECO:0000313" key="1">
    <source>
        <dbReference type="EMBL" id="MDQ7907960.1"/>
    </source>
</evidence>
<reference evidence="1 2" key="1">
    <citation type="submission" date="2023-08" db="EMBL/GenBank/DDBJ databases">
        <title>Phytohabitans sansha sp. nov., isolated from marine sediment.</title>
        <authorList>
            <person name="Zhao Y."/>
            <person name="Yi K."/>
        </authorList>
    </citation>
    <scope>NUCLEOTIDE SEQUENCE [LARGE SCALE GENOMIC DNA]</scope>
    <source>
        <strain evidence="1 2">ZYX-F-186</strain>
    </source>
</reference>
<dbReference type="EMBL" id="JAVHUY010000026">
    <property type="protein sequence ID" value="MDQ7907960.1"/>
    <property type="molecule type" value="Genomic_DNA"/>
</dbReference>
<dbReference type="Proteomes" id="UP001230908">
    <property type="component" value="Unassembled WGS sequence"/>
</dbReference>
<protein>
    <submittedName>
        <fullName evidence="1">Uncharacterized protein</fullName>
    </submittedName>
</protein>
<proteinExistence type="predicted"/>
<dbReference type="RefSeq" id="WP_308715231.1">
    <property type="nucleotide sequence ID" value="NZ_JAVHUY010000026.1"/>
</dbReference>
<gene>
    <name evidence="1" type="ORF">RB614_25880</name>
</gene>
<evidence type="ECO:0000313" key="2">
    <source>
        <dbReference type="Proteomes" id="UP001230908"/>
    </source>
</evidence>
<accession>A0ABU0ZLS4</accession>
<comment type="caution">
    <text evidence="1">The sequence shown here is derived from an EMBL/GenBank/DDBJ whole genome shotgun (WGS) entry which is preliminary data.</text>
</comment>
<organism evidence="1 2">
    <name type="scientific">Phytohabitans maris</name>
    <dbReference type="NCBI Taxonomy" id="3071409"/>
    <lineage>
        <taxon>Bacteria</taxon>
        <taxon>Bacillati</taxon>
        <taxon>Actinomycetota</taxon>
        <taxon>Actinomycetes</taxon>
        <taxon>Micromonosporales</taxon>
        <taxon>Micromonosporaceae</taxon>
    </lineage>
</organism>
<sequence length="664" mass="73265">MDPVQPEPSIRQVAAATAEGSSVIRVGRDDNVGTWLVSSREIDQEEIDRVRLSFAEPDGFTQVRAVLQRYSLVIIRGKEDVGRRSTALRLLDEVASGGIREFLTDWPSPRTDLLPHIDRPCLLDLTFETDVIPEGFGRQLADLVRPMYETGGCLIVTVTPALWTRCAQETKRFTVDLQMPDPVEVVRAHLKAHDAGGERLTWLGVPPLSEFMGELRRCRTSPRDAVALAARLSEFDEHTSEMVKDLRRQLYHWKDYLDKRLGGVGADRSDRHTVARRRAVLVAAAVLDGSPAEAVLASSDAFLTKIGIKVPPDEFLVGPELSGMLEDIEEDRADKKAGTVSIIKVKPGVDDAILGRIWQERPQLHGYLLEWLAEIAADRSQPSSTLPRVAEVLARLAEQQRALAVLDIMQSWLAASADVTKHRLAVDVLERLAVSRDIGSVVRRRLREWALSRRAEDGVLIGVAEVCAGRLGRYSTDVALNRLQLIAQSRRGVEVDQAVVRAIRGVAEHDGKRRLVLDRILAWSFEEETRAAGMLGLSALTGPTGERGSGRDHLLDAAEFPMLRKALASAWSVLLGSSETRASAFDLAEVWLRRADDELASPDLVVAILGPAFLKVSNDAIEVATFLFAPVRQSKTREKLGLWLLRVDASGPDVDPLQDESAGR</sequence>
<keyword evidence="2" id="KW-1185">Reference proteome</keyword>